<feature type="region of interest" description="Disordered" evidence="6">
    <location>
        <begin position="1"/>
        <end position="26"/>
    </location>
</feature>
<dbReference type="SMART" id="SM00582">
    <property type="entry name" value="RPR"/>
    <property type="match status" value="1"/>
</dbReference>
<feature type="repeat" description="WD" evidence="5">
    <location>
        <begin position="1501"/>
        <end position="1533"/>
    </location>
</feature>
<feature type="compositionally biased region" description="Polar residues" evidence="6">
    <location>
        <begin position="739"/>
        <end position="757"/>
    </location>
</feature>
<feature type="repeat" description="WD" evidence="5">
    <location>
        <begin position="1416"/>
        <end position="1457"/>
    </location>
</feature>
<name>A0A8X8X4W8_SALSN</name>
<keyword evidence="4" id="KW-0862">Zinc</keyword>
<dbReference type="Gene3D" id="2.130.10.10">
    <property type="entry name" value="YVTN repeat-like/Quinoprotein amine dehydrogenase"/>
    <property type="match status" value="2"/>
</dbReference>
<reference evidence="9" key="1">
    <citation type="submission" date="2018-01" db="EMBL/GenBank/DDBJ databases">
        <authorList>
            <person name="Mao J.F."/>
        </authorList>
    </citation>
    <scope>NUCLEOTIDE SEQUENCE</scope>
    <source>
        <strain evidence="9">Huo1</strain>
        <tissue evidence="9">Leaf</tissue>
    </source>
</reference>
<dbReference type="GO" id="GO:0003729">
    <property type="term" value="F:mRNA binding"/>
    <property type="evidence" value="ECO:0007669"/>
    <property type="project" value="InterPro"/>
</dbReference>
<dbReference type="InterPro" id="IPR008942">
    <property type="entry name" value="ENTH_VHS"/>
</dbReference>
<evidence type="ECO:0000313" key="9">
    <source>
        <dbReference type="EMBL" id="KAG6406855.1"/>
    </source>
</evidence>
<feature type="compositionally biased region" description="Polar residues" evidence="6">
    <location>
        <begin position="612"/>
        <end position="632"/>
    </location>
</feature>
<feature type="region of interest" description="Disordered" evidence="6">
    <location>
        <begin position="732"/>
        <end position="757"/>
    </location>
</feature>
<gene>
    <name evidence="9" type="ORF">SASPL_134467</name>
</gene>
<dbReference type="SMART" id="SM00320">
    <property type="entry name" value="WD40"/>
    <property type="match status" value="4"/>
</dbReference>
<dbReference type="GO" id="GO:0000993">
    <property type="term" value="F:RNA polymerase II complex binding"/>
    <property type="evidence" value="ECO:0007669"/>
    <property type="project" value="InterPro"/>
</dbReference>
<dbReference type="FunFam" id="2.130.10.10:FF:001356">
    <property type="entry name" value="Excision repair cross-complementation group 8"/>
    <property type="match status" value="1"/>
</dbReference>
<dbReference type="SUPFAM" id="SSF50978">
    <property type="entry name" value="WD40 repeat-like"/>
    <property type="match status" value="1"/>
</dbReference>
<organism evidence="9">
    <name type="scientific">Salvia splendens</name>
    <name type="common">Scarlet sage</name>
    <dbReference type="NCBI Taxonomy" id="180675"/>
    <lineage>
        <taxon>Eukaryota</taxon>
        <taxon>Viridiplantae</taxon>
        <taxon>Streptophyta</taxon>
        <taxon>Embryophyta</taxon>
        <taxon>Tracheophyta</taxon>
        <taxon>Spermatophyta</taxon>
        <taxon>Magnoliopsida</taxon>
        <taxon>eudicotyledons</taxon>
        <taxon>Gunneridae</taxon>
        <taxon>Pentapetalae</taxon>
        <taxon>asterids</taxon>
        <taxon>lamiids</taxon>
        <taxon>Lamiales</taxon>
        <taxon>Lamiaceae</taxon>
        <taxon>Nepetoideae</taxon>
        <taxon>Mentheae</taxon>
        <taxon>Salviinae</taxon>
        <taxon>Salvia</taxon>
        <taxon>Salvia subgen. Calosphace</taxon>
        <taxon>core Calosphace</taxon>
    </lineage>
</organism>
<dbReference type="InterPro" id="IPR006569">
    <property type="entry name" value="CID_dom"/>
</dbReference>
<dbReference type="Pfam" id="PF04818">
    <property type="entry name" value="CID"/>
    <property type="match status" value="1"/>
</dbReference>
<dbReference type="FunFam" id="1.25.40.90:FF:000023">
    <property type="entry name" value="polyadenylation and cleavage factor homolog 4"/>
    <property type="match status" value="1"/>
</dbReference>
<evidence type="ECO:0000256" key="4">
    <source>
        <dbReference type="PROSITE-ProRule" id="PRU00042"/>
    </source>
</evidence>
<feature type="region of interest" description="Disordered" evidence="6">
    <location>
        <begin position="282"/>
        <end position="346"/>
    </location>
</feature>
<feature type="repeat" description="WD" evidence="5">
    <location>
        <begin position="1123"/>
        <end position="1158"/>
    </location>
</feature>
<dbReference type="Pfam" id="PF00400">
    <property type="entry name" value="WD40"/>
    <property type="match status" value="3"/>
</dbReference>
<dbReference type="EMBL" id="PNBA02000012">
    <property type="protein sequence ID" value="KAG6406855.1"/>
    <property type="molecule type" value="Genomic_DNA"/>
</dbReference>
<keyword evidence="1 5" id="KW-0853">WD repeat</keyword>
<reference evidence="9" key="2">
    <citation type="submission" date="2020-08" db="EMBL/GenBank/DDBJ databases">
        <title>Plant Genome Project.</title>
        <authorList>
            <person name="Zhang R.-G."/>
        </authorList>
    </citation>
    <scope>NUCLEOTIDE SEQUENCE</scope>
    <source>
        <strain evidence="9">Huo1</strain>
        <tissue evidence="9">Leaf</tissue>
    </source>
</reference>
<dbReference type="Pfam" id="PF23228">
    <property type="entry name" value="zf_PCFS4"/>
    <property type="match status" value="1"/>
</dbReference>
<dbReference type="PANTHER" id="PTHR15921">
    <property type="entry name" value="PRE-MRNA CLEAVAGE COMPLEX II"/>
    <property type="match status" value="1"/>
</dbReference>
<evidence type="ECO:0000256" key="3">
    <source>
        <dbReference type="ARBA" id="ARBA00022737"/>
    </source>
</evidence>
<dbReference type="GO" id="GO:0005849">
    <property type="term" value="C:mRNA cleavage factor complex"/>
    <property type="evidence" value="ECO:0007669"/>
    <property type="project" value="TreeGrafter"/>
</dbReference>
<feature type="region of interest" description="Disordered" evidence="6">
    <location>
        <begin position="1368"/>
        <end position="1410"/>
    </location>
</feature>
<feature type="region of interest" description="Disordered" evidence="6">
    <location>
        <begin position="610"/>
        <end position="632"/>
    </location>
</feature>
<protein>
    <recommendedName>
        <fullName evidence="11">Pre-mRNA cleavage complex 2 protein Pcf11</fullName>
    </recommendedName>
</protein>
<feature type="region of interest" description="Disordered" evidence="6">
    <location>
        <begin position="190"/>
        <end position="215"/>
    </location>
</feature>
<dbReference type="PROSITE" id="PS50294">
    <property type="entry name" value="WD_REPEATS_REGION"/>
    <property type="match status" value="3"/>
</dbReference>
<dbReference type="PANTHER" id="PTHR15921:SF12">
    <property type="entry name" value="POLYADENYLATION AND CLEAVAGE FACTOR HOMOLOG 4"/>
    <property type="match status" value="1"/>
</dbReference>
<evidence type="ECO:0000256" key="6">
    <source>
        <dbReference type="SAM" id="MobiDB-lite"/>
    </source>
</evidence>
<dbReference type="PROSITE" id="PS50157">
    <property type="entry name" value="ZINC_FINGER_C2H2_2"/>
    <property type="match status" value="1"/>
</dbReference>
<accession>A0A8X8X4W8</accession>
<dbReference type="Gene3D" id="1.25.40.90">
    <property type="match status" value="1"/>
</dbReference>
<feature type="compositionally biased region" description="Polar residues" evidence="6">
    <location>
        <begin position="1"/>
        <end position="12"/>
    </location>
</feature>
<evidence type="ECO:0000256" key="2">
    <source>
        <dbReference type="ARBA" id="ARBA00022664"/>
    </source>
</evidence>
<evidence type="ECO:0000256" key="1">
    <source>
        <dbReference type="ARBA" id="ARBA00022574"/>
    </source>
</evidence>
<feature type="domain" description="CID" evidence="8">
    <location>
        <begin position="62"/>
        <end position="190"/>
    </location>
</feature>
<feature type="domain" description="C2H2-type" evidence="7">
    <location>
        <begin position="810"/>
        <end position="837"/>
    </location>
</feature>
<dbReference type="InterPro" id="IPR013087">
    <property type="entry name" value="Znf_C2H2_type"/>
</dbReference>
<dbReference type="InterPro" id="IPR036322">
    <property type="entry name" value="WD40_repeat_dom_sf"/>
</dbReference>
<evidence type="ECO:0000256" key="5">
    <source>
        <dbReference type="PROSITE-ProRule" id="PRU00221"/>
    </source>
</evidence>
<dbReference type="InterPro" id="IPR045154">
    <property type="entry name" value="PCF11-like"/>
</dbReference>
<dbReference type="GO" id="GO:0031124">
    <property type="term" value="P:mRNA 3'-end processing"/>
    <property type="evidence" value="ECO:0007669"/>
    <property type="project" value="InterPro"/>
</dbReference>
<dbReference type="PROSITE" id="PS00678">
    <property type="entry name" value="WD_REPEATS_1"/>
    <property type="match status" value="1"/>
</dbReference>
<feature type="compositionally biased region" description="Basic and acidic residues" evidence="6">
    <location>
        <begin position="337"/>
        <end position="346"/>
    </location>
</feature>
<feature type="compositionally biased region" description="Polar residues" evidence="6">
    <location>
        <begin position="1550"/>
        <end position="1560"/>
    </location>
</feature>
<proteinExistence type="predicted"/>
<feature type="repeat" description="WD" evidence="5">
    <location>
        <begin position="1183"/>
        <end position="1225"/>
    </location>
</feature>
<keyword evidence="4" id="KW-0863">Zinc-finger</keyword>
<keyword evidence="3" id="KW-0677">Repeat</keyword>
<dbReference type="InterPro" id="IPR015943">
    <property type="entry name" value="WD40/YVTN_repeat-like_dom_sf"/>
</dbReference>
<feature type="compositionally biased region" description="Polar residues" evidence="6">
    <location>
        <begin position="1378"/>
        <end position="1387"/>
    </location>
</feature>
<dbReference type="InterPro" id="IPR019775">
    <property type="entry name" value="WD40_repeat_CS"/>
</dbReference>
<dbReference type="GO" id="GO:0006369">
    <property type="term" value="P:termination of RNA polymerase II transcription"/>
    <property type="evidence" value="ECO:0007669"/>
    <property type="project" value="InterPro"/>
</dbReference>
<dbReference type="PROSITE" id="PS51391">
    <property type="entry name" value="CID"/>
    <property type="match status" value="1"/>
</dbReference>
<dbReference type="CDD" id="cd16982">
    <property type="entry name" value="CID_Pcf11"/>
    <property type="match status" value="1"/>
</dbReference>
<sequence>MDRSSRFQNPVPLSSGGFSKPPPIQNDGAGMKPLLLDRFRAMVKEREDELRVFGGAAGLALGTDEIVRIYEIVLSELTINSKPIITDLTIIAGEQRVHGEGIAGAICSRIIEASVEHKLPSLYLLDSIVKNIGKEYIRFFSARLPEVFCEAYTQVHPNMHQAMRHLFGTWSTVFPLSVLQKIETHLQFSPPVNGQSSGLSSSRASESPRPTHGIHINPKYLEAQRQFGQSSVDHHLRLQENDLMYLALPDLMFATEGVSSTSRAGLTTSGLDAVKKSIPSASRITRSSPPYGLGPGGSLSPAGPSLEEFGMDSSTKRLAVRQSPSRPGTDYGPSKVMNREEEPSEWRKRTLQGNLKPQHKAAAATAASVYKYGGGIDLRGPRALISAYGMDEREKNNKHHKADELDSNGAEQKIGIRTWQNTEEEEFDWEGMTPSLADRKHSSDTYSSLPPLCNLTGRQSIVANHASRLSTRGSVNNVAGVLPNVAGASDLTSHIPPNFGRESLILPPQQSQNQFNAKGGGSLAESRGFLTGGEQRSQVGNFSNIDWKCGGPAGVVSTFSSTYDSLAPEIQSGDVAVRKTWNPANFQNSQVLPSHSSLPQQMQFRGQFGMKNGSSITDQVHSEPGSSRSMPQLNLSQISSIRPGMVPMNLHGAAPPNFSMVRESRQNIHLPYSVPSSSNTMAPPLNYGYLAHGQGPAATTPHNLVPGMQSSLPILNGPNMSFQVPMATLQPPPRGPHPGTTQAYPIGQNNGQVAPNASAGNGLSGLISSLMVQGLISLPKQDSVGVEFDQDSLKVRHESAITALYADLPRQCRTCGHRFKDQEEHSKHMDWHVNKNRTLKNRKTKPSPKWFVSVNMWLSGTEALGTESAPGFLPVENTVETEEDEEMSVPADDSQKACALCGEPFDDYYSDEMEEWMYRGAVYMHAPGGLTVGMDTTQLGPIVHAKCRSDSHGVSSEDYKKDEMNKRSTLSLLSVCRNQPKKAVKGKNHGVSIPETGLQVTSFFTSFFHEELVLQFVLKPLFKNNVMVGRGGWRFACTRKLVSLYSEGTLIGLKKRAVSAASLRIGGGVIGVGCGRRKIKDARTMWKETREREFGNLRPNLFSSRIFKSRISSIQLSNSKEIVSSHRGSVNSLQVDLTEGRYLLAGASDATVAVYDVQRATDHDGRGRISKHKSLFLINKQHEHGHKYAISSAIWYPIDTGLFVTGSYDHHINVWDTNTAQVVMNFKMPGKVYRNAMSSIARSHMLIAAGTEDVQVRLCDIASGAFAHTLSGHRGMEILMDYLALHEVKSLPVCGLVFNIQLCGPLLASGYWSPEDVTVQYASGTSDGLDVFVFWINPIPSWEDVRLSLQLQISIILWTLLQKSSSHQSSARARPPQRKSTNGNTVKSHGVTKVPSQMKGAKQRSHPGMISSHDRATAHYGVVTGLKVTEDGMYLLSAGSDSRLRLWDIESGCNTLVNFETARLQSSKAIQMAVSQDSALSFVPCMTTVFDIWSGQTKYAFRGHYENVNCCWYNAQDQELYTGGNDRQILVWSPPKSISTEDEESKNGEAATSDQDNWSD</sequence>
<dbReference type="PROSITE" id="PS00028">
    <property type="entry name" value="ZINC_FINGER_C2H2_1"/>
    <property type="match status" value="1"/>
</dbReference>
<evidence type="ECO:0000313" key="10">
    <source>
        <dbReference type="Proteomes" id="UP000298416"/>
    </source>
</evidence>
<dbReference type="InterPro" id="IPR047415">
    <property type="entry name" value="Pcf11_CID"/>
</dbReference>
<evidence type="ECO:0000259" key="7">
    <source>
        <dbReference type="PROSITE" id="PS50157"/>
    </source>
</evidence>
<keyword evidence="4" id="KW-0479">Metal-binding</keyword>
<evidence type="ECO:0008006" key="11">
    <source>
        <dbReference type="Google" id="ProtNLM"/>
    </source>
</evidence>
<dbReference type="InterPro" id="IPR057242">
    <property type="entry name" value="PCFS4-like"/>
</dbReference>
<keyword evidence="10" id="KW-1185">Reference proteome</keyword>
<keyword evidence="2" id="KW-0507">mRNA processing</keyword>
<dbReference type="InterPro" id="IPR001680">
    <property type="entry name" value="WD40_rpt"/>
</dbReference>
<dbReference type="PROSITE" id="PS50082">
    <property type="entry name" value="WD_REPEATS_2"/>
    <property type="match status" value="4"/>
</dbReference>
<dbReference type="GO" id="GO:0008270">
    <property type="term" value="F:zinc ion binding"/>
    <property type="evidence" value="ECO:0007669"/>
    <property type="project" value="UniProtKB-KW"/>
</dbReference>
<evidence type="ECO:0000259" key="8">
    <source>
        <dbReference type="PROSITE" id="PS51391"/>
    </source>
</evidence>
<dbReference type="Proteomes" id="UP000298416">
    <property type="component" value="Unassembled WGS sequence"/>
</dbReference>
<comment type="caution">
    <text evidence="9">The sequence shown here is derived from an EMBL/GenBank/DDBJ whole genome shotgun (WGS) entry which is preliminary data.</text>
</comment>
<feature type="compositionally biased region" description="Low complexity" evidence="6">
    <location>
        <begin position="196"/>
        <end position="207"/>
    </location>
</feature>
<dbReference type="SUPFAM" id="SSF48464">
    <property type="entry name" value="ENTH/VHS domain"/>
    <property type="match status" value="1"/>
</dbReference>
<dbReference type="GO" id="GO:0005737">
    <property type="term" value="C:cytoplasm"/>
    <property type="evidence" value="ECO:0007669"/>
    <property type="project" value="TreeGrafter"/>
</dbReference>
<feature type="region of interest" description="Disordered" evidence="6">
    <location>
        <begin position="1532"/>
        <end position="1560"/>
    </location>
</feature>